<dbReference type="GO" id="GO:0042742">
    <property type="term" value="P:defense response to bacterium"/>
    <property type="evidence" value="ECO:0007669"/>
    <property type="project" value="UniProtKB-UniRule"/>
</dbReference>
<dbReference type="GO" id="GO:0005615">
    <property type="term" value="C:extracellular space"/>
    <property type="evidence" value="ECO:0007669"/>
    <property type="project" value="TreeGrafter"/>
</dbReference>
<keyword evidence="6" id="KW-0929">Antimicrobial</keyword>
<reference evidence="8" key="3">
    <citation type="submission" date="2025-09" db="UniProtKB">
        <authorList>
            <consortium name="Ensembl"/>
        </authorList>
    </citation>
    <scope>IDENTIFICATION</scope>
</reference>
<evidence type="ECO:0000313" key="9">
    <source>
        <dbReference type="Proteomes" id="UP000472268"/>
    </source>
</evidence>
<dbReference type="Proteomes" id="UP000472268">
    <property type="component" value="Chromosome 7"/>
</dbReference>
<dbReference type="GO" id="GO:0042056">
    <property type="term" value="F:chemoattractant activity"/>
    <property type="evidence" value="ECO:0007669"/>
    <property type="project" value="TreeGrafter"/>
</dbReference>
<keyword evidence="4 6" id="KW-0732">Signal</keyword>
<evidence type="ECO:0000256" key="1">
    <source>
        <dbReference type="ARBA" id="ARBA00004613"/>
    </source>
</evidence>
<evidence type="ECO:0000259" key="7">
    <source>
        <dbReference type="Pfam" id="PF13841"/>
    </source>
</evidence>
<evidence type="ECO:0000256" key="2">
    <source>
        <dbReference type="ARBA" id="ARBA00007371"/>
    </source>
</evidence>
<accession>A0A673TMM8</accession>
<keyword evidence="6" id="KW-0211">Defensin</keyword>
<sequence>MKIFYYLLHFLCYVSFILPATCTLVDPNRCSQQFGYCRRHCFKNEKQVDICLSPSKICCVERLFEEDS</sequence>
<protein>
    <recommendedName>
        <fullName evidence="6">Beta-defensin</fullName>
    </recommendedName>
</protein>
<name>A0A673TMM8_SURSU</name>
<dbReference type="GO" id="GO:0045087">
    <property type="term" value="P:innate immune response"/>
    <property type="evidence" value="ECO:0007669"/>
    <property type="project" value="InterPro"/>
</dbReference>
<organism evidence="8 9">
    <name type="scientific">Suricata suricatta</name>
    <name type="common">Meerkat</name>
    <dbReference type="NCBI Taxonomy" id="37032"/>
    <lineage>
        <taxon>Eukaryota</taxon>
        <taxon>Metazoa</taxon>
        <taxon>Chordata</taxon>
        <taxon>Craniata</taxon>
        <taxon>Vertebrata</taxon>
        <taxon>Euteleostomi</taxon>
        <taxon>Mammalia</taxon>
        <taxon>Eutheria</taxon>
        <taxon>Laurasiatheria</taxon>
        <taxon>Carnivora</taxon>
        <taxon>Feliformia</taxon>
        <taxon>Herpestidae</taxon>
        <taxon>Suricata</taxon>
    </lineage>
</organism>
<dbReference type="PANTHER" id="PTHR20515:SF16">
    <property type="entry name" value="BETA-DEFENSIN 114"/>
    <property type="match status" value="1"/>
</dbReference>
<evidence type="ECO:0000256" key="5">
    <source>
        <dbReference type="ARBA" id="ARBA00023157"/>
    </source>
</evidence>
<keyword evidence="9" id="KW-1185">Reference proteome</keyword>
<keyword evidence="3 6" id="KW-0964">Secreted</keyword>
<feature type="domain" description="Beta-defensin" evidence="7">
    <location>
        <begin position="29"/>
        <end position="59"/>
    </location>
</feature>
<keyword evidence="6" id="KW-0044">Antibiotic</keyword>
<dbReference type="GO" id="GO:0031731">
    <property type="term" value="F:CCR6 chemokine receptor binding"/>
    <property type="evidence" value="ECO:0007669"/>
    <property type="project" value="TreeGrafter"/>
</dbReference>
<feature type="chain" id="PRO_5025708451" description="Beta-defensin" evidence="6">
    <location>
        <begin position="24"/>
        <end position="68"/>
    </location>
</feature>
<evidence type="ECO:0000256" key="3">
    <source>
        <dbReference type="ARBA" id="ARBA00022525"/>
    </source>
</evidence>
<dbReference type="OMA" id="LHFLCYV"/>
<gene>
    <name evidence="8" type="primary">DEFB114</name>
</gene>
<feature type="signal peptide" evidence="6">
    <location>
        <begin position="1"/>
        <end position="23"/>
    </location>
</feature>
<reference evidence="8 9" key="1">
    <citation type="submission" date="2019-05" db="EMBL/GenBank/DDBJ databases">
        <title>A Chromosome-scale Meerkat (S. suricatta) Genome Assembly.</title>
        <authorList>
            <person name="Dudchenko O."/>
            <person name="Lieberman Aiden E."/>
            <person name="Tung J."/>
            <person name="Barreiro L.B."/>
            <person name="Clutton-Brock T.H."/>
        </authorList>
    </citation>
    <scope>NUCLEOTIDE SEQUENCE [LARGE SCALE GENOMIC DNA]</scope>
</reference>
<evidence type="ECO:0000313" key="8">
    <source>
        <dbReference type="Ensembl" id="ENSSSUP00005014572.1"/>
    </source>
</evidence>
<keyword evidence="5" id="KW-1015">Disulfide bond</keyword>
<proteinExistence type="inferred from homology"/>
<dbReference type="InterPro" id="IPR025933">
    <property type="entry name" value="Beta_defensin_dom"/>
</dbReference>
<evidence type="ECO:0000256" key="6">
    <source>
        <dbReference type="RuleBase" id="RU231113"/>
    </source>
</evidence>
<comment type="similarity">
    <text evidence="2 6">Belongs to the beta-defensin family.</text>
</comment>
<dbReference type="PANTHER" id="PTHR20515">
    <property type="entry name" value="BETA-DEFENSIN"/>
    <property type="match status" value="1"/>
</dbReference>
<dbReference type="Pfam" id="PF13841">
    <property type="entry name" value="Defensin_beta_2"/>
    <property type="match status" value="1"/>
</dbReference>
<dbReference type="GO" id="GO:0060326">
    <property type="term" value="P:cell chemotaxis"/>
    <property type="evidence" value="ECO:0007669"/>
    <property type="project" value="TreeGrafter"/>
</dbReference>
<comment type="subcellular location">
    <subcellularLocation>
        <location evidence="1 6">Secreted</location>
    </subcellularLocation>
</comment>
<comment type="function">
    <text evidence="6">Has antibacterial activity.</text>
</comment>
<dbReference type="AlphaFoldDB" id="A0A673TMM8"/>
<dbReference type="Ensembl" id="ENSSSUT00005016644.1">
    <property type="protein sequence ID" value="ENSSSUP00005014572.1"/>
    <property type="gene ID" value="ENSSSUG00005009354.1"/>
</dbReference>
<evidence type="ECO:0000256" key="4">
    <source>
        <dbReference type="ARBA" id="ARBA00022729"/>
    </source>
</evidence>
<reference evidence="8" key="2">
    <citation type="submission" date="2025-08" db="UniProtKB">
        <authorList>
            <consortium name="Ensembl"/>
        </authorList>
    </citation>
    <scope>IDENTIFICATION</scope>
</reference>